<dbReference type="EMBL" id="JARFYM010000035">
    <property type="protein sequence ID" value="MDL2402956.1"/>
    <property type="molecule type" value="Genomic_DNA"/>
</dbReference>
<keyword evidence="2" id="KW-1185">Reference proteome</keyword>
<gene>
    <name evidence="1" type="ORF">PY649_29080</name>
</gene>
<sequence length="104" mass="11773">MVPKAQMTAPEAAIFLATLGNYSHVRRTQSLISLNGNYNFFVVRRLVASNCGLIADDGARRDRMPERLASQQRLSSVDSYRLRIALGESDQRLFDLKEYLPIRA</sequence>
<accession>A0ABT7K381</accession>
<dbReference type="RefSeq" id="WP_285872363.1">
    <property type="nucleotide sequence ID" value="NZ_JARFYM010000035.1"/>
</dbReference>
<proteinExistence type="predicted"/>
<protein>
    <submittedName>
        <fullName evidence="1">Uncharacterized protein</fullName>
    </submittedName>
</protein>
<dbReference type="Proteomes" id="UP001172645">
    <property type="component" value="Unassembled WGS sequence"/>
</dbReference>
<evidence type="ECO:0000313" key="1">
    <source>
        <dbReference type="EMBL" id="MDL2402956.1"/>
    </source>
</evidence>
<organism evidence="1 2">
    <name type="scientific">Rhizobium mayense</name>
    <dbReference type="NCBI Taxonomy" id="1312184"/>
    <lineage>
        <taxon>Bacteria</taxon>
        <taxon>Pseudomonadati</taxon>
        <taxon>Pseudomonadota</taxon>
        <taxon>Alphaproteobacteria</taxon>
        <taxon>Hyphomicrobiales</taxon>
        <taxon>Rhizobiaceae</taxon>
        <taxon>Rhizobium/Agrobacterium group</taxon>
        <taxon>Rhizobium</taxon>
    </lineage>
</organism>
<evidence type="ECO:0000313" key="2">
    <source>
        <dbReference type="Proteomes" id="UP001172645"/>
    </source>
</evidence>
<reference evidence="1" key="1">
    <citation type="submission" date="2023-06" db="EMBL/GenBank/DDBJ databases">
        <title>Phylogenetic Diversity of Rhizobium strains.</title>
        <authorList>
            <person name="Moura F.T."/>
            <person name="Helene L.C.F."/>
            <person name="Hungria M."/>
        </authorList>
    </citation>
    <scope>NUCLEOTIDE SEQUENCE</scope>
    <source>
        <strain evidence="1">CCGE526</strain>
    </source>
</reference>
<comment type="caution">
    <text evidence="1">The sequence shown here is derived from an EMBL/GenBank/DDBJ whole genome shotgun (WGS) entry which is preliminary data.</text>
</comment>
<name>A0ABT7K381_9HYPH</name>